<organism evidence="2 3">
    <name type="scientific">Hydrogenovibrio marinus</name>
    <dbReference type="NCBI Taxonomy" id="28885"/>
    <lineage>
        <taxon>Bacteria</taxon>
        <taxon>Pseudomonadati</taxon>
        <taxon>Pseudomonadota</taxon>
        <taxon>Gammaproteobacteria</taxon>
        <taxon>Thiotrichales</taxon>
        <taxon>Piscirickettsiaceae</taxon>
        <taxon>Hydrogenovibrio</taxon>
    </lineage>
</organism>
<comment type="caution">
    <text evidence="2">The sequence shown here is derived from an EMBL/GenBank/DDBJ whole genome shotgun (WGS) entry which is preliminary data.</text>
</comment>
<reference evidence="2 3" key="1">
    <citation type="submission" date="2014-04" db="EMBL/GenBank/DDBJ databases">
        <title>Draft genome sequence of Hydrogenovibrio marinus MH-110, a model organism for aerobic H2 metabolism.</title>
        <authorList>
            <person name="Cha H.J."/>
            <person name="Jo B.H."/>
            <person name="Hwang B.H."/>
        </authorList>
    </citation>
    <scope>NUCLEOTIDE SEQUENCE [LARGE SCALE GENOMIC DNA]</scope>
    <source>
        <strain evidence="2 3">MH-110</strain>
    </source>
</reference>
<dbReference type="InterPro" id="IPR058744">
    <property type="entry name" value="BstA-like_C"/>
</dbReference>
<dbReference type="AlphaFoldDB" id="A0A066ZRS3"/>
<dbReference type="EMBL" id="JMIU01000001">
    <property type="protein sequence ID" value="KDN96513.1"/>
    <property type="molecule type" value="Genomic_DNA"/>
</dbReference>
<sequence>MSKDKSDLSNYSTINSSNPASVKLIKNNELMSINSSEPAPPLSHQHPLDLGIEVEKDVGGIEMGVLENGIPYLTQNGLSQISGTSRRVLYDITQEWEHHFDDSVLTKGRMSFIKDYLLKNGFNEPQLYIETVKDGSVSYAYPDIVCMAILEFYAFESRTPNPVAIENYRRFAAFGLRKFIYEALEYTPSDKWKYHHDRVSLLKDSSPLGYFTVFNEITGLIVDLITANLTVNDKTVPDISVGLAWGKYWKENNLASKYGERMPYEHNYPDYYPQATSNPQTPNAYPDQALPEFRAWFKQIYLRTKFPAYILKKADLLPGGEPEMVKIANMYATKELEK</sequence>
<dbReference type="RefSeq" id="WP_197942625.1">
    <property type="nucleotide sequence ID" value="NZ_AP020335.1"/>
</dbReference>
<proteinExistence type="predicted"/>
<dbReference type="STRING" id="28885.EI16_09635"/>
<feature type="domain" description="BstA-like C-terminal" evidence="1">
    <location>
        <begin position="192"/>
        <end position="314"/>
    </location>
</feature>
<gene>
    <name evidence="2" type="ORF">EI16_09635</name>
</gene>
<evidence type="ECO:0000259" key="1">
    <source>
        <dbReference type="Pfam" id="PF26567"/>
    </source>
</evidence>
<keyword evidence="3" id="KW-1185">Reference proteome</keyword>
<name>A0A066ZRS3_HYDMR</name>
<accession>A0A066ZRS3</accession>
<dbReference type="Proteomes" id="UP000027341">
    <property type="component" value="Unassembled WGS sequence"/>
</dbReference>
<protein>
    <recommendedName>
        <fullName evidence="1">BstA-like C-terminal domain-containing protein</fullName>
    </recommendedName>
</protein>
<dbReference type="Pfam" id="PF26567">
    <property type="entry name" value="BstA_C"/>
    <property type="match status" value="1"/>
</dbReference>
<evidence type="ECO:0000313" key="2">
    <source>
        <dbReference type="EMBL" id="KDN96513.1"/>
    </source>
</evidence>
<evidence type="ECO:0000313" key="3">
    <source>
        <dbReference type="Proteomes" id="UP000027341"/>
    </source>
</evidence>